<organism evidence="1 2">
    <name type="scientific">Peptoclostridium litorale DSM 5388</name>
    <dbReference type="NCBI Taxonomy" id="1121324"/>
    <lineage>
        <taxon>Bacteria</taxon>
        <taxon>Bacillati</taxon>
        <taxon>Bacillota</taxon>
        <taxon>Clostridia</taxon>
        <taxon>Peptostreptococcales</taxon>
        <taxon>Peptoclostridiaceae</taxon>
        <taxon>Peptoclostridium</taxon>
    </lineage>
</organism>
<comment type="caution">
    <text evidence="1">The sequence shown here is derived from an EMBL/GenBank/DDBJ whole genome shotgun (WGS) entry which is preliminary data.</text>
</comment>
<dbReference type="Gene3D" id="3.20.20.210">
    <property type="match status" value="1"/>
</dbReference>
<accession>A0A069RRA8</accession>
<dbReference type="EMBL" id="JJMM01000002">
    <property type="protein sequence ID" value="KDR96712.1"/>
    <property type="molecule type" value="Genomic_DNA"/>
</dbReference>
<evidence type="ECO:0000313" key="2">
    <source>
        <dbReference type="Proteomes" id="UP000027946"/>
    </source>
</evidence>
<gene>
    <name evidence="1" type="ORF">CLIT_2c03180</name>
</gene>
<evidence type="ECO:0000313" key="1">
    <source>
        <dbReference type="EMBL" id="KDR96712.1"/>
    </source>
</evidence>
<dbReference type="OrthoDB" id="9815759at2"/>
<reference evidence="1 2" key="1">
    <citation type="submission" date="2014-03" db="EMBL/GenBank/DDBJ databases">
        <title>Genome sequence of Clostridium litorale W6, DSM 5388.</title>
        <authorList>
            <person name="Poehlein A."/>
            <person name="Jagirdar A."/>
            <person name="Khonsari B."/>
            <person name="Chibani C.M."/>
            <person name="Gutierrez Gutierrez D.A."/>
            <person name="Davydova E."/>
            <person name="Alghaithi H.S."/>
            <person name="Nair K.P."/>
            <person name="Dhamotharan K."/>
            <person name="Chandran L."/>
            <person name="G W."/>
            <person name="Daniel R."/>
        </authorList>
    </citation>
    <scope>NUCLEOTIDE SEQUENCE [LARGE SCALE GENOMIC DNA]</scope>
    <source>
        <strain evidence="1 2">W6</strain>
    </source>
</reference>
<dbReference type="STRING" id="1121324.CLIT_2c03180"/>
<name>A0A069RRA8_PEPLI</name>
<dbReference type="AlphaFoldDB" id="A0A069RRA8"/>
<sequence length="175" mass="20263">MTSRERIMAALALKQPDRIPFADDFDEDVKDLLMGRNDFSEIEFAKEMGLDAIKFTGYSAPIFCRTEKVGGREFIVDGLIKEDKDIDLMVFPDPHDESFYDPAKRFVEKYGNADYAMYTECRWGVDGVLYSMWIEGLSRALYKNPKLVERVLDRYVEWAAQLLQDGKHKSHGKSR</sequence>
<dbReference type="Proteomes" id="UP000027946">
    <property type="component" value="Unassembled WGS sequence"/>
</dbReference>
<protein>
    <submittedName>
        <fullName evidence="1">Uncharacterized protein</fullName>
    </submittedName>
</protein>
<proteinExistence type="predicted"/>
<dbReference type="SUPFAM" id="SSF51726">
    <property type="entry name" value="UROD/MetE-like"/>
    <property type="match status" value="1"/>
</dbReference>
<dbReference type="InterPro" id="IPR038071">
    <property type="entry name" value="UROD/MetE-like_sf"/>
</dbReference>
<keyword evidence="2" id="KW-1185">Reference proteome</keyword>
<dbReference type="RefSeq" id="WP_038261309.1">
    <property type="nucleotide sequence ID" value="NZ_FSRH01000001.1"/>
</dbReference>